<comment type="pathway">
    <text evidence="2 11">Cofactor biosynthesis; (R)-pantothenate biosynthesis; (R)-pantoate from 3-methyl-2-oxobutanoate: step 2/2.</text>
</comment>
<dbReference type="GO" id="GO:0050661">
    <property type="term" value="F:NADP binding"/>
    <property type="evidence" value="ECO:0007669"/>
    <property type="project" value="TreeGrafter"/>
</dbReference>
<dbReference type="Pfam" id="PF02558">
    <property type="entry name" value="ApbA"/>
    <property type="match status" value="1"/>
</dbReference>
<dbReference type="GO" id="GO:0008677">
    <property type="term" value="F:2-dehydropantoate 2-reductase activity"/>
    <property type="evidence" value="ECO:0007669"/>
    <property type="project" value="UniProtKB-EC"/>
</dbReference>
<dbReference type="OrthoDB" id="9796561at2"/>
<dbReference type="NCBIfam" id="TIGR00745">
    <property type="entry name" value="apbA_panE"/>
    <property type="match status" value="1"/>
</dbReference>
<dbReference type="UniPathway" id="UPA00028">
    <property type="reaction ID" value="UER00004"/>
</dbReference>
<sequence>MKIAIAGAGSIGCYLGGRLQLAGHDVVYIGRARLGQSIAEHGLTVSDYLGLSETIPGRDCVFTEDIDAAGDADAVLVTVKSAASAGIAESLAGGLRPGAHVVSLQNGIRNPAVIAEYITQHSVIAGMVGFNVAHIAPGHFHQGTQGKLALARGAESVANALGDSGLPTDLHDDMLAVQWGKLLVNLNNAVNALSGLPLKSELEDRNFRRVLAAAQREALELLRRVGQAVVSPLAAPITLMPWVLRTPDPIFSRLARQMVTIDPQARSSMLDDLEAGRSTEIDYINGEVVALAAQLGRSAPVNATLVDLVRAATEGSRTQWDGAELLREIGRGVGCGERSARA</sequence>
<keyword evidence="8 11" id="KW-0560">Oxidoreductase</keyword>
<dbReference type="EMBL" id="MLIK01000024">
    <property type="protein sequence ID" value="OHU18790.1"/>
    <property type="molecule type" value="Genomic_DNA"/>
</dbReference>
<evidence type="ECO:0000313" key="14">
    <source>
        <dbReference type="EMBL" id="OHU18790.1"/>
    </source>
</evidence>
<evidence type="ECO:0000256" key="1">
    <source>
        <dbReference type="ARBA" id="ARBA00002919"/>
    </source>
</evidence>
<dbReference type="InterPro" id="IPR036291">
    <property type="entry name" value="NAD(P)-bd_dom_sf"/>
</dbReference>
<dbReference type="InterPro" id="IPR008927">
    <property type="entry name" value="6-PGluconate_DH-like_C_sf"/>
</dbReference>
<dbReference type="Pfam" id="PF08546">
    <property type="entry name" value="ApbA_C"/>
    <property type="match status" value="1"/>
</dbReference>
<comment type="function">
    <text evidence="1 11">Catalyzes the NADPH-dependent reduction of ketopantoate into pantoic acid.</text>
</comment>
<evidence type="ECO:0000256" key="10">
    <source>
        <dbReference type="ARBA" id="ARBA00048793"/>
    </source>
</evidence>
<dbReference type="GeneID" id="57169060"/>
<dbReference type="GO" id="GO:0015940">
    <property type="term" value="P:pantothenate biosynthetic process"/>
    <property type="evidence" value="ECO:0007669"/>
    <property type="project" value="UniProtKB-UniPathway"/>
</dbReference>
<dbReference type="STRING" id="948102.BKG76_19790"/>
<dbReference type="Proteomes" id="UP000179616">
    <property type="component" value="Unassembled WGS sequence"/>
</dbReference>
<feature type="domain" description="Ketopantoate reductase N-terminal" evidence="12">
    <location>
        <begin position="3"/>
        <end position="151"/>
    </location>
</feature>
<evidence type="ECO:0000256" key="6">
    <source>
        <dbReference type="ARBA" id="ARBA00022655"/>
    </source>
</evidence>
<dbReference type="NCBIfam" id="NF006083">
    <property type="entry name" value="PRK08229.1"/>
    <property type="match status" value="1"/>
</dbReference>
<proteinExistence type="inferred from homology"/>
<keyword evidence="7 11" id="KW-0521">NADP</keyword>
<organism evidence="14 15">
    <name type="scientific">Mycobacteroides franklinii</name>
    <dbReference type="NCBI Taxonomy" id="948102"/>
    <lineage>
        <taxon>Bacteria</taxon>
        <taxon>Bacillati</taxon>
        <taxon>Actinomycetota</taxon>
        <taxon>Actinomycetes</taxon>
        <taxon>Mycobacteriales</taxon>
        <taxon>Mycobacteriaceae</taxon>
        <taxon>Mycobacteroides</taxon>
    </lineage>
</organism>
<evidence type="ECO:0000256" key="8">
    <source>
        <dbReference type="ARBA" id="ARBA00023002"/>
    </source>
</evidence>
<feature type="domain" description="Ketopantoate reductase C-terminal" evidence="13">
    <location>
        <begin position="173"/>
        <end position="311"/>
    </location>
</feature>
<evidence type="ECO:0000313" key="15">
    <source>
        <dbReference type="Proteomes" id="UP000179616"/>
    </source>
</evidence>
<dbReference type="SUPFAM" id="SSF51735">
    <property type="entry name" value="NAD(P)-binding Rossmann-fold domains"/>
    <property type="match status" value="1"/>
</dbReference>
<dbReference type="InterPro" id="IPR013328">
    <property type="entry name" value="6PGD_dom2"/>
</dbReference>
<evidence type="ECO:0000256" key="5">
    <source>
        <dbReference type="ARBA" id="ARBA00019465"/>
    </source>
</evidence>
<evidence type="ECO:0000256" key="9">
    <source>
        <dbReference type="ARBA" id="ARBA00032024"/>
    </source>
</evidence>
<dbReference type="InterPro" id="IPR050838">
    <property type="entry name" value="Ketopantoate_reductase"/>
</dbReference>
<keyword evidence="6 11" id="KW-0566">Pantothenate biosynthesis</keyword>
<dbReference type="SUPFAM" id="SSF48179">
    <property type="entry name" value="6-phosphogluconate dehydrogenase C-terminal domain-like"/>
    <property type="match status" value="1"/>
</dbReference>
<dbReference type="GO" id="GO:0005737">
    <property type="term" value="C:cytoplasm"/>
    <property type="evidence" value="ECO:0007669"/>
    <property type="project" value="TreeGrafter"/>
</dbReference>
<dbReference type="RefSeq" id="WP_070939445.1">
    <property type="nucleotide sequence ID" value="NZ_MLIK01000024.1"/>
</dbReference>
<evidence type="ECO:0000256" key="3">
    <source>
        <dbReference type="ARBA" id="ARBA00007870"/>
    </source>
</evidence>
<name>A0A1S1L510_9MYCO</name>
<dbReference type="InterPro" id="IPR003710">
    <property type="entry name" value="ApbA"/>
</dbReference>
<evidence type="ECO:0000259" key="12">
    <source>
        <dbReference type="Pfam" id="PF02558"/>
    </source>
</evidence>
<dbReference type="InterPro" id="IPR013752">
    <property type="entry name" value="KPA_reductase"/>
</dbReference>
<evidence type="ECO:0000259" key="13">
    <source>
        <dbReference type="Pfam" id="PF08546"/>
    </source>
</evidence>
<comment type="similarity">
    <text evidence="3 11">Belongs to the ketopantoate reductase family.</text>
</comment>
<dbReference type="InterPro" id="IPR013332">
    <property type="entry name" value="KPR_N"/>
</dbReference>
<dbReference type="AlphaFoldDB" id="A0A1S1L510"/>
<evidence type="ECO:0000256" key="7">
    <source>
        <dbReference type="ARBA" id="ARBA00022857"/>
    </source>
</evidence>
<evidence type="ECO:0000256" key="2">
    <source>
        <dbReference type="ARBA" id="ARBA00004994"/>
    </source>
</evidence>
<reference evidence="14 15" key="1">
    <citation type="submission" date="2016-10" db="EMBL/GenBank/DDBJ databases">
        <title>Evaluation of Human, Veterinary and Environmental Mycobacterium chelonae Isolates by Core Genome Phylogenomic Analysis, Targeted Gene Comparison, and Anti-microbial Susceptibility Patterns: A Tale of Mistaken Identities.</title>
        <authorList>
            <person name="Fogelson S.B."/>
            <person name="Camus A.C."/>
            <person name="Lorenz W."/>
            <person name="Vasireddy R."/>
            <person name="Vasireddy S."/>
            <person name="Smith T."/>
            <person name="Brown-Elliott B.A."/>
            <person name="Wallace R.J.Jr."/>
            <person name="Hasan N.A."/>
            <person name="Reischl U."/>
            <person name="Sanchez S."/>
        </authorList>
    </citation>
    <scope>NUCLEOTIDE SEQUENCE [LARGE SCALE GENOMIC DNA]</scope>
    <source>
        <strain evidence="14 15">1559</strain>
    </source>
</reference>
<comment type="catalytic activity">
    <reaction evidence="10 11">
        <text>(R)-pantoate + NADP(+) = 2-dehydropantoate + NADPH + H(+)</text>
        <dbReference type="Rhea" id="RHEA:16233"/>
        <dbReference type="ChEBI" id="CHEBI:11561"/>
        <dbReference type="ChEBI" id="CHEBI:15378"/>
        <dbReference type="ChEBI" id="CHEBI:15980"/>
        <dbReference type="ChEBI" id="CHEBI:57783"/>
        <dbReference type="ChEBI" id="CHEBI:58349"/>
        <dbReference type="EC" id="1.1.1.169"/>
    </reaction>
</comment>
<dbReference type="PANTHER" id="PTHR43765">
    <property type="entry name" value="2-DEHYDROPANTOATE 2-REDUCTASE-RELATED"/>
    <property type="match status" value="1"/>
</dbReference>
<evidence type="ECO:0000256" key="11">
    <source>
        <dbReference type="RuleBase" id="RU362068"/>
    </source>
</evidence>
<protein>
    <recommendedName>
        <fullName evidence="5 11">2-dehydropantoate 2-reductase</fullName>
        <ecNumber evidence="4 11">1.1.1.169</ecNumber>
    </recommendedName>
    <alternativeName>
        <fullName evidence="9 11">Ketopantoate reductase</fullName>
    </alternativeName>
</protein>
<evidence type="ECO:0000256" key="4">
    <source>
        <dbReference type="ARBA" id="ARBA00013014"/>
    </source>
</evidence>
<comment type="caution">
    <text evidence="14">The sequence shown here is derived from an EMBL/GenBank/DDBJ whole genome shotgun (WGS) entry which is preliminary data.</text>
</comment>
<dbReference type="Gene3D" id="1.10.1040.10">
    <property type="entry name" value="N-(1-d-carboxylethyl)-l-norvaline Dehydrogenase, domain 2"/>
    <property type="match status" value="1"/>
</dbReference>
<gene>
    <name evidence="14" type="ORF">BKG76_19790</name>
</gene>
<dbReference type="Gene3D" id="3.40.50.720">
    <property type="entry name" value="NAD(P)-binding Rossmann-like Domain"/>
    <property type="match status" value="1"/>
</dbReference>
<dbReference type="PANTHER" id="PTHR43765:SF2">
    <property type="entry name" value="2-DEHYDROPANTOATE 2-REDUCTASE"/>
    <property type="match status" value="1"/>
</dbReference>
<dbReference type="EC" id="1.1.1.169" evidence="4 11"/>
<accession>A0A1S1L510</accession>